<dbReference type="PANTHER" id="PTHR11739:SF4">
    <property type="entry name" value="CITRATE SYNTHASE, PEROXISOMAL"/>
    <property type="match status" value="1"/>
</dbReference>
<dbReference type="PIRSF" id="PIRSF001369">
    <property type="entry name" value="Citrate_synth"/>
    <property type="match status" value="1"/>
</dbReference>
<organism evidence="8 9">
    <name type="scientific">Geochorda subterranea</name>
    <dbReference type="NCBI Taxonomy" id="3109564"/>
    <lineage>
        <taxon>Bacteria</taxon>
        <taxon>Bacillati</taxon>
        <taxon>Bacillota</taxon>
        <taxon>Limnochordia</taxon>
        <taxon>Limnochordales</taxon>
        <taxon>Geochordaceae</taxon>
        <taxon>Geochorda</taxon>
    </lineage>
</organism>
<dbReference type="PRINTS" id="PR00143">
    <property type="entry name" value="CITRTSNTHASE"/>
</dbReference>
<comment type="pathway">
    <text evidence="1">Carbohydrate metabolism; tricarboxylic acid cycle.</text>
</comment>
<evidence type="ECO:0000313" key="8">
    <source>
        <dbReference type="EMBL" id="WRP13530.1"/>
    </source>
</evidence>
<dbReference type="EMBL" id="CP141614">
    <property type="protein sequence ID" value="WRP13530.1"/>
    <property type="molecule type" value="Genomic_DNA"/>
</dbReference>
<evidence type="ECO:0000256" key="2">
    <source>
        <dbReference type="ARBA" id="ARBA00010566"/>
    </source>
</evidence>
<dbReference type="InterPro" id="IPR016143">
    <property type="entry name" value="Citrate_synth-like_sm_a-sub"/>
</dbReference>
<evidence type="ECO:0000256" key="3">
    <source>
        <dbReference type="ARBA" id="ARBA00022532"/>
    </source>
</evidence>
<reference evidence="9" key="1">
    <citation type="submission" date="2023-12" db="EMBL/GenBank/DDBJ databases">
        <title>Novel isolates from deep terrestrial aquifers shed light on the physiology and ecology of the class Limnochordia.</title>
        <authorList>
            <person name="Karnachuk O.V."/>
            <person name="Lukina A.P."/>
            <person name="Avakyan M.R."/>
            <person name="Kadnikov V."/>
            <person name="Begmatov S."/>
            <person name="Beletsky A.V."/>
            <person name="Mardanov A.V."/>
            <person name="Ravin N.V."/>
        </authorList>
    </citation>
    <scope>NUCLEOTIDE SEQUENCE [LARGE SCALE GENOMIC DNA]</scope>
    <source>
        <strain evidence="9">LN</strain>
    </source>
</reference>
<dbReference type="Gene3D" id="1.10.230.10">
    <property type="entry name" value="Cytochrome P450-Terp, domain 2"/>
    <property type="match status" value="1"/>
</dbReference>
<dbReference type="InterPro" id="IPR024176">
    <property type="entry name" value="Citrate_synthase_bac-typ"/>
</dbReference>
<dbReference type="Gene3D" id="1.10.580.10">
    <property type="entry name" value="Citrate Synthase, domain 1"/>
    <property type="match status" value="1"/>
</dbReference>
<comment type="catalytic activity">
    <reaction evidence="5">
        <text>oxaloacetate + acetyl-CoA + H2O = citrate + CoA + H(+)</text>
        <dbReference type="Rhea" id="RHEA:16845"/>
        <dbReference type="ChEBI" id="CHEBI:15377"/>
        <dbReference type="ChEBI" id="CHEBI:15378"/>
        <dbReference type="ChEBI" id="CHEBI:16452"/>
        <dbReference type="ChEBI" id="CHEBI:16947"/>
        <dbReference type="ChEBI" id="CHEBI:57287"/>
        <dbReference type="ChEBI" id="CHEBI:57288"/>
        <dbReference type="EC" id="2.3.3.16"/>
    </reaction>
</comment>
<dbReference type="InterPro" id="IPR016142">
    <property type="entry name" value="Citrate_synth-like_lrg_a-sub"/>
</dbReference>
<dbReference type="NCBIfam" id="TIGR01800">
    <property type="entry name" value="cit_synth_II"/>
    <property type="match status" value="1"/>
</dbReference>
<dbReference type="InterPro" id="IPR011278">
    <property type="entry name" value="2-MeCitrate/Citrate_synth_II"/>
</dbReference>
<accession>A0ABZ1BLT4</accession>
<evidence type="ECO:0000313" key="9">
    <source>
        <dbReference type="Proteomes" id="UP001333102"/>
    </source>
</evidence>
<protein>
    <recommendedName>
        <fullName evidence="6">Citrate synthase</fullName>
    </recommendedName>
</protein>
<proteinExistence type="inferred from homology"/>
<comment type="similarity">
    <text evidence="2 6 7">Belongs to the citrate synthase family.</text>
</comment>
<keyword evidence="4 6" id="KW-0808">Transferase</keyword>
<dbReference type="CDD" id="cd06110">
    <property type="entry name" value="BSuCS-II_like"/>
    <property type="match status" value="1"/>
</dbReference>
<dbReference type="PANTHER" id="PTHR11739">
    <property type="entry name" value="CITRATE SYNTHASE"/>
    <property type="match status" value="1"/>
</dbReference>
<dbReference type="SUPFAM" id="SSF48256">
    <property type="entry name" value="Citrate synthase"/>
    <property type="match status" value="1"/>
</dbReference>
<evidence type="ECO:0000256" key="7">
    <source>
        <dbReference type="RuleBase" id="RU003406"/>
    </source>
</evidence>
<dbReference type="Pfam" id="PF00285">
    <property type="entry name" value="Citrate_synt"/>
    <property type="match status" value="1"/>
</dbReference>
<evidence type="ECO:0000256" key="1">
    <source>
        <dbReference type="ARBA" id="ARBA00005163"/>
    </source>
</evidence>
<sequence length="371" mass="40924">MEGVVVARSSISYVDGRQGRLIYQGYDIRDLAEHATFEEVCFLLWHGRLPDSGELSSLREQLVAARPLPSGVVSLLASVPGRSPMAVLQTAVAALGLYDAEADDNGREANLRKSVRLTAQMASVVAAFHRLRRGLPVIEPDPELDHAANFLYMLTGQRPDPTSARVMDVALTLHADHEFNASCFAGRVTASTLSDIYSAVAAAVGTLKGPLHGGANEQVMRLLMEIGEPERAAEVVQARLAARERIPGFGHRVYKTWDPRALILKRFSEELSRLKGEPRWYAISLAVEEAVRSAKDLYPNVDFYSASVYHLLGIPVDLFTPVFAVSRISGWTAHLLEQYADNRLIRPRAEYTGPMELRYVPVEDRPPHTAA</sequence>
<name>A0ABZ1BLT4_9FIRM</name>
<dbReference type="InterPro" id="IPR002020">
    <property type="entry name" value="Citrate_synthase"/>
</dbReference>
<keyword evidence="9" id="KW-1185">Reference proteome</keyword>
<keyword evidence="3" id="KW-0816">Tricarboxylic acid cycle</keyword>
<dbReference type="InterPro" id="IPR019810">
    <property type="entry name" value="Citrate_synthase_AS"/>
</dbReference>
<gene>
    <name evidence="8" type="ORF">VLY81_08700</name>
</gene>
<evidence type="ECO:0000256" key="6">
    <source>
        <dbReference type="PIRNR" id="PIRNR001369"/>
    </source>
</evidence>
<evidence type="ECO:0000256" key="4">
    <source>
        <dbReference type="ARBA" id="ARBA00022679"/>
    </source>
</evidence>
<dbReference type="Proteomes" id="UP001333102">
    <property type="component" value="Chromosome"/>
</dbReference>
<dbReference type="PROSITE" id="PS00480">
    <property type="entry name" value="CITRATE_SYNTHASE"/>
    <property type="match status" value="1"/>
</dbReference>
<evidence type="ECO:0000256" key="5">
    <source>
        <dbReference type="ARBA" id="ARBA00049288"/>
    </source>
</evidence>
<dbReference type="InterPro" id="IPR036969">
    <property type="entry name" value="Citrate_synthase_sf"/>
</dbReference>